<sequence length="360" mass="40621">MKTPLWWSWWDPSTMISPVLILFSAFLCHVASAGRTCPMPENLPFATVVPLRTSYDPGEQIVYSCKPGYVSRGGMRRFTCPLTGMWPINTLRCVPRVCPFAGILENGVVRYTTFEYPNSIHFTCNTGFYLNGTSSATCTEEGKWSPDIPVCARVTCPPPPVPKFALLKDYRPSTGNNSFYQDTAVFKCLPFFAMFGNDTVMCTHLGNWTRLPECREVKCPFPSRPDNGFVNYPAKPVLLYKDRATFGCHDTYKLEGPEEVECTKTGNWSGLPSCKASCKISVKKATVLYQEKKVKIQEQFKNGMMHGEKVHFFCKNKEKTCSYTEEARCVDGTFEIPKCFKAQFSAFLENGCIRHDAVLK</sequence>
<evidence type="ECO:0000313" key="17">
    <source>
        <dbReference type="Proteomes" id="UP001623349"/>
    </source>
</evidence>
<reference evidence="16 17" key="1">
    <citation type="submission" date="2024-08" db="EMBL/GenBank/DDBJ databases">
        <title>The draft genome of Apodemus speciosus.</title>
        <authorList>
            <person name="Nabeshima K."/>
            <person name="Suzuki S."/>
            <person name="Onuma M."/>
        </authorList>
    </citation>
    <scope>NUCLEOTIDE SEQUENCE [LARGE SCALE GENOMIC DNA]</scope>
    <source>
        <strain evidence="16">IB14-021</strain>
    </source>
</reference>
<evidence type="ECO:0000256" key="14">
    <source>
        <dbReference type="SAM" id="SignalP"/>
    </source>
</evidence>
<name>A0ABQ0FCN7_APOSI</name>
<feature type="disulfide bond" evidence="13">
    <location>
        <begin position="124"/>
        <end position="151"/>
    </location>
</feature>
<feature type="domain" description="Sushi" evidence="15">
    <location>
        <begin position="217"/>
        <end position="276"/>
    </location>
</feature>
<dbReference type="EMBL" id="BAAFST010000011">
    <property type="protein sequence ID" value="GAB1296998.1"/>
    <property type="molecule type" value="Genomic_DNA"/>
</dbReference>
<feature type="signal peptide" evidence="14">
    <location>
        <begin position="1"/>
        <end position="33"/>
    </location>
</feature>
<dbReference type="InterPro" id="IPR015104">
    <property type="entry name" value="Sushi_2"/>
</dbReference>
<evidence type="ECO:0000256" key="2">
    <source>
        <dbReference type="ARBA" id="ARBA00004613"/>
    </source>
</evidence>
<comment type="subcellular location">
    <subcellularLocation>
        <location evidence="2">Secreted</location>
    </subcellularLocation>
</comment>
<proteinExistence type="predicted"/>
<dbReference type="InterPro" id="IPR050350">
    <property type="entry name" value="Compl-Cell_Adhes-Reg"/>
</dbReference>
<keyword evidence="10" id="KW-0325">Glycoprotein</keyword>
<organism evidence="16 17">
    <name type="scientific">Apodemus speciosus</name>
    <name type="common">Large Japanese field mouse</name>
    <dbReference type="NCBI Taxonomy" id="105296"/>
    <lineage>
        <taxon>Eukaryota</taxon>
        <taxon>Metazoa</taxon>
        <taxon>Chordata</taxon>
        <taxon>Craniata</taxon>
        <taxon>Vertebrata</taxon>
        <taxon>Euteleostomi</taxon>
        <taxon>Mammalia</taxon>
        <taxon>Eutheria</taxon>
        <taxon>Euarchontoglires</taxon>
        <taxon>Glires</taxon>
        <taxon>Rodentia</taxon>
        <taxon>Myomorpha</taxon>
        <taxon>Muroidea</taxon>
        <taxon>Muridae</taxon>
        <taxon>Murinae</taxon>
        <taxon>Apodemus</taxon>
    </lineage>
</organism>
<evidence type="ECO:0000256" key="11">
    <source>
        <dbReference type="ARBA" id="ARBA00029855"/>
    </source>
</evidence>
<dbReference type="InterPro" id="IPR035976">
    <property type="entry name" value="Sushi/SCR/CCP_sf"/>
</dbReference>
<feature type="disulfide bond" evidence="13">
    <location>
        <begin position="37"/>
        <end position="80"/>
    </location>
</feature>
<protein>
    <recommendedName>
        <fullName evidence="3">Beta-2-glycoprotein 1</fullName>
    </recommendedName>
    <alternativeName>
        <fullName evidence="11">Apolipoprotein H</fullName>
    </alternativeName>
    <alternativeName>
        <fullName evidence="12">Beta-2-glycoprotein I</fullName>
    </alternativeName>
</protein>
<comment type="caution">
    <text evidence="16">The sequence shown here is derived from an EMBL/GenBank/DDBJ whole genome shotgun (WGS) entry which is preliminary data.</text>
</comment>
<dbReference type="InterPro" id="IPR000436">
    <property type="entry name" value="Sushi_SCR_CCP_dom"/>
</dbReference>
<keyword evidence="4" id="KW-0964">Secreted</keyword>
<evidence type="ECO:0000256" key="13">
    <source>
        <dbReference type="PROSITE-ProRule" id="PRU00302"/>
    </source>
</evidence>
<comment type="function">
    <text evidence="1">Binds to various kinds of negatively charged substances such as heparin, phospholipids, and dextran sulfate. May prevent activation of the intrinsic blood coagulation cascade by binding to phospholipids on the surface of damaged cells.</text>
</comment>
<dbReference type="SMART" id="SM00032">
    <property type="entry name" value="CCP"/>
    <property type="match status" value="4"/>
</dbReference>
<accession>A0ABQ0FCN7</accession>
<feature type="chain" id="PRO_5046101106" description="Beta-2-glycoprotein 1" evidence="14">
    <location>
        <begin position="34"/>
        <end position="360"/>
    </location>
</feature>
<dbReference type="CDD" id="cd00033">
    <property type="entry name" value="CCP"/>
    <property type="match status" value="4"/>
</dbReference>
<evidence type="ECO:0000256" key="5">
    <source>
        <dbReference type="ARBA" id="ARBA00022659"/>
    </source>
</evidence>
<evidence type="ECO:0000256" key="4">
    <source>
        <dbReference type="ARBA" id="ARBA00022525"/>
    </source>
</evidence>
<keyword evidence="5 13" id="KW-0768">Sushi</keyword>
<feature type="domain" description="Sushi" evidence="15">
    <location>
        <begin position="154"/>
        <end position="216"/>
    </location>
</feature>
<feature type="domain" description="Sushi" evidence="15">
    <location>
        <begin position="35"/>
        <end position="95"/>
    </location>
</feature>
<dbReference type="Proteomes" id="UP001623349">
    <property type="component" value="Unassembled WGS sequence"/>
</dbReference>
<evidence type="ECO:0000256" key="12">
    <source>
        <dbReference type="ARBA" id="ARBA00033414"/>
    </source>
</evidence>
<dbReference type="PROSITE" id="PS50923">
    <property type="entry name" value="SUSHI"/>
    <property type="match status" value="4"/>
</dbReference>
<evidence type="ECO:0000256" key="6">
    <source>
        <dbReference type="ARBA" id="ARBA00022674"/>
    </source>
</evidence>
<evidence type="ECO:0000256" key="9">
    <source>
        <dbReference type="ARBA" id="ARBA00023157"/>
    </source>
</evidence>
<comment type="caution">
    <text evidence="13">Lacks conserved residue(s) required for the propagation of feature annotation.</text>
</comment>
<dbReference type="Pfam" id="PF00084">
    <property type="entry name" value="Sushi"/>
    <property type="match status" value="4"/>
</dbReference>
<evidence type="ECO:0000256" key="10">
    <source>
        <dbReference type="ARBA" id="ARBA00023180"/>
    </source>
</evidence>
<dbReference type="Gene3D" id="2.10.70.10">
    <property type="entry name" value="Complement Module, domain 1"/>
    <property type="match status" value="5"/>
</dbReference>
<keyword evidence="7 14" id="KW-0732">Signal</keyword>
<dbReference type="Pfam" id="PF09014">
    <property type="entry name" value="Sushi_2"/>
    <property type="match status" value="1"/>
</dbReference>
<keyword evidence="8" id="KW-0677">Repeat</keyword>
<evidence type="ECO:0000313" key="16">
    <source>
        <dbReference type="EMBL" id="GAB1296998.1"/>
    </source>
</evidence>
<dbReference type="PANTHER" id="PTHR19325:SF549">
    <property type="entry name" value="BETA-2-GLYCOPROTEIN 1"/>
    <property type="match status" value="1"/>
</dbReference>
<evidence type="ECO:0000256" key="7">
    <source>
        <dbReference type="ARBA" id="ARBA00022729"/>
    </source>
</evidence>
<keyword evidence="6" id="KW-0358">Heparin-binding</keyword>
<gene>
    <name evidence="16" type="ORF">APTSU1_001223300</name>
</gene>
<feature type="disulfide bond" evidence="13">
    <location>
        <begin position="219"/>
        <end position="262"/>
    </location>
</feature>
<evidence type="ECO:0000256" key="8">
    <source>
        <dbReference type="ARBA" id="ARBA00022737"/>
    </source>
</evidence>
<dbReference type="SUPFAM" id="SSF57535">
    <property type="entry name" value="Complement control module/SCR domain"/>
    <property type="match status" value="5"/>
</dbReference>
<dbReference type="PANTHER" id="PTHR19325">
    <property type="entry name" value="COMPLEMENT COMPONENT-RELATED SUSHI DOMAIN-CONTAINING"/>
    <property type="match status" value="1"/>
</dbReference>
<keyword evidence="9 13" id="KW-1015">Disulfide bond</keyword>
<evidence type="ECO:0000256" key="1">
    <source>
        <dbReference type="ARBA" id="ARBA00003651"/>
    </source>
</evidence>
<evidence type="ECO:0000256" key="3">
    <source>
        <dbReference type="ARBA" id="ARBA00020104"/>
    </source>
</evidence>
<feature type="domain" description="Sushi" evidence="15">
    <location>
        <begin position="96"/>
        <end position="153"/>
    </location>
</feature>
<evidence type="ECO:0000259" key="15">
    <source>
        <dbReference type="PROSITE" id="PS50923"/>
    </source>
</evidence>
<keyword evidence="17" id="KW-1185">Reference proteome</keyword>